<dbReference type="PRINTS" id="PR00368">
    <property type="entry name" value="FADPNR"/>
</dbReference>
<dbReference type="OrthoDB" id="9800445at2"/>
<evidence type="ECO:0000313" key="11">
    <source>
        <dbReference type="Proteomes" id="UP000031631"/>
    </source>
</evidence>
<reference evidence="10 11" key="1">
    <citation type="journal article" date="2014" name="PLoS ONE">
        <title>Physiological and genomic features of a novel sulfur-oxidizing gammaproteobacterium belonging to a previously uncultivated symbiotic lineage isolated from a hydrothermal vent.</title>
        <authorList>
            <person name="Nunoura T."/>
            <person name="Takaki Y."/>
            <person name="Kazama H."/>
            <person name="Kakuta J."/>
            <person name="Shimamura S."/>
            <person name="Makita H."/>
            <person name="Hirai M."/>
            <person name="Miyazaki M."/>
            <person name="Takai K."/>
        </authorList>
    </citation>
    <scope>NUCLEOTIDE SEQUENCE [LARGE SCALE GENOMIC DNA]</scope>
    <source>
        <strain evidence="10 11">Hiromi1</strain>
    </source>
</reference>
<dbReference type="InterPro" id="IPR036188">
    <property type="entry name" value="FAD/NAD-bd_sf"/>
</dbReference>
<evidence type="ECO:0000256" key="6">
    <source>
        <dbReference type="ARBA" id="ARBA00023002"/>
    </source>
</evidence>
<feature type="domain" description="4Fe-4S ferredoxin-type" evidence="9">
    <location>
        <begin position="587"/>
        <end position="616"/>
    </location>
</feature>
<evidence type="ECO:0000259" key="9">
    <source>
        <dbReference type="PROSITE" id="PS51379"/>
    </source>
</evidence>
<dbReference type="Proteomes" id="UP000031631">
    <property type="component" value="Chromosome"/>
</dbReference>
<evidence type="ECO:0000256" key="7">
    <source>
        <dbReference type="ARBA" id="ARBA00023004"/>
    </source>
</evidence>
<dbReference type="InterPro" id="IPR023753">
    <property type="entry name" value="FAD/NAD-binding_dom"/>
</dbReference>
<keyword evidence="7" id="KW-0408">Iron</keyword>
<evidence type="ECO:0000256" key="8">
    <source>
        <dbReference type="ARBA" id="ARBA00023014"/>
    </source>
</evidence>
<feature type="domain" description="4Fe-4S ferredoxin-type" evidence="9">
    <location>
        <begin position="557"/>
        <end position="586"/>
    </location>
</feature>
<dbReference type="PROSITE" id="PS51379">
    <property type="entry name" value="4FE4S_FER_2"/>
    <property type="match status" value="2"/>
</dbReference>
<dbReference type="GO" id="GO:0046872">
    <property type="term" value="F:metal ion binding"/>
    <property type="evidence" value="ECO:0007669"/>
    <property type="project" value="UniProtKB-KW"/>
</dbReference>
<keyword evidence="3" id="KW-0004">4Fe-4S</keyword>
<keyword evidence="8" id="KW-0411">Iron-sulfur</keyword>
<dbReference type="SUPFAM" id="SSF54862">
    <property type="entry name" value="4Fe-4S ferredoxins"/>
    <property type="match status" value="1"/>
</dbReference>
<evidence type="ECO:0000256" key="4">
    <source>
        <dbReference type="ARBA" id="ARBA00022723"/>
    </source>
</evidence>
<keyword evidence="4" id="KW-0479">Metal-binding</keyword>
<evidence type="ECO:0000256" key="3">
    <source>
        <dbReference type="ARBA" id="ARBA00022485"/>
    </source>
</evidence>
<gene>
    <name evidence="10" type="ORF">TBH_C2775</name>
</gene>
<keyword evidence="5" id="KW-0285">Flavoprotein</keyword>
<dbReference type="Pfam" id="PF13187">
    <property type="entry name" value="Fer4_9"/>
    <property type="match status" value="1"/>
</dbReference>
<dbReference type="PANTHER" id="PTHR43498">
    <property type="entry name" value="FERREDOXIN:COB-COM HETERODISULFIDE REDUCTASE SUBUNIT A"/>
    <property type="match status" value="1"/>
</dbReference>
<comment type="similarity">
    <text evidence="2">Belongs to the HdrA family.</text>
</comment>
<evidence type="ECO:0000313" key="10">
    <source>
        <dbReference type="EMBL" id="BAO45676.1"/>
    </source>
</evidence>
<dbReference type="EC" id="1.8.98.1" evidence="10"/>
<dbReference type="EMBL" id="AP012273">
    <property type="protein sequence ID" value="BAO45676.1"/>
    <property type="molecule type" value="Genomic_DNA"/>
</dbReference>
<organism evidence="10 11">
    <name type="scientific">Thiolapillus brandeum</name>
    <dbReference type="NCBI Taxonomy" id="1076588"/>
    <lineage>
        <taxon>Bacteria</taxon>
        <taxon>Pseudomonadati</taxon>
        <taxon>Pseudomonadota</taxon>
        <taxon>Gammaproteobacteria</taxon>
        <taxon>Chromatiales</taxon>
        <taxon>Sedimenticolaceae</taxon>
        <taxon>Thiolapillus</taxon>
    </lineage>
</organism>
<dbReference type="InterPro" id="IPR003813">
    <property type="entry name" value="MvhD/FlpD"/>
</dbReference>
<accession>A0A7U6GL64</accession>
<dbReference type="KEGG" id="tbn:TBH_C2775"/>
<keyword evidence="11" id="KW-1185">Reference proteome</keyword>
<keyword evidence="6 10" id="KW-0560">Oxidoreductase</keyword>
<evidence type="ECO:0000256" key="1">
    <source>
        <dbReference type="ARBA" id="ARBA00001974"/>
    </source>
</evidence>
<dbReference type="InterPro" id="IPR017900">
    <property type="entry name" value="4Fe4S_Fe_S_CS"/>
</dbReference>
<dbReference type="RefSeq" id="WP_041069624.1">
    <property type="nucleotide sequence ID" value="NZ_AP012273.1"/>
</dbReference>
<name>A0A7U6GL64_9GAMM</name>
<dbReference type="PROSITE" id="PS00198">
    <property type="entry name" value="4FE4S_FER_1"/>
    <property type="match status" value="1"/>
</dbReference>
<dbReference type="PRINTS" id="PR00411">
    <property type="entry name" value="PNDRDTASEI"/>
</dbReference>
<dbReference type="GO" id="GO:0051539">
    <property type="term" value="F:4 iron, 4 sulfur cluster binding"/>
    <property type="evidence" value="ECO:0007669"/>
    <property type="project" value="UniProtKB-KW"/>
</dbReference>
<dbReference type="PANTHER" id="PTHR43498:SF1">
    <property type="entry name" value="COB--COM HETERODISULFIDE REDUCTASE IRON-SULFUR SUBUNIT A"/>
    <property type="match status" value="1"/>
</dbReference>
<proteinExistence type="inferred from homology"/>
<comment type="cofactor">
    <cofactor evidence="1">
        <name>FAD</name>
        <dbReference type="ChEBI" id="CHEBI:57692"/>
    </cofactor>
</comment>
<dbReference type="AlphaFoldDB" id="A0A7U6GL64"/>
<keyword evidence="5" id="KW-0274">FAD</keyword>
<dbReference type="InterPro" id="IPR017896">
    <property type="entry name" value="4Fe4S_Fe-S-bd"/>
</dbReference>
<evidence type="ECO:0000256" key="5">
    <source>
        <dbReference type="ARBA" id="ARBA00022827"/>
    </source>
</evidence>
<dbReference type="Pfam" id="PF02662">
    <property type="entry name" value="FlpD"/>
    <property type="match status" value="1"/>
</dbReference>
<dbReference type="InterPro" id="IPR039650">
    <property type="entry name" value="HdrA-like"/>
</dbReference>
<evidence type="ECO:0000256" key="2">
    <source>
        <dbReference type="ARBA" id="ARBA00006561"/>
    </source>
</evidence>
<dbReference type="Gene3D" id="3.50.50.60">
    <property type="entry name" value="FAD/NAD(P)-binding domain"/>
    <property type="match status" value="1"/>
</dbReference>
<sequence>MSEVAEKKFAAYICTGCGIGDRLDASQLEQTASRDGRMNVVKMHEMLCNKEGVQMIRDDIANDGVTHAVIVACSRRAKVEAFDINDIAMTRCNIREGVIWARPDTDEAKETTQEMANDYIRMSCGEIKQMNKPSPSGQQGRNPNVLVVGGGITGMTAALEAAEAGYTVHLVEKTGALGGHVAQLHKRIPFKAAPVGTPNSPDANLPMPEDTGIADMIAAVEGNDNIKVYLNSTITKTSGAPGRFSVDISTESGDTSTENIGSIVQATGFKLYDPENLPEFNYAGSPDIITNLEMEALANAADGGPIKRPSDGKEVTSVLFVQDAGQNSTDKDRLPYDSGIGDLVSIKQALYFKHHNGDGCDTTICFNNLRTPGAPGEDFYRSGQRNGVIFTKSDVKEVAPGDQLTVKMHDKILDEDAEVKVDLVVLDLGMVPNSGPDPYAANEALEGMTDEERADELEAQEAHAADETSVKVESILNLDYRQGTDLPHLKHGFTDSHFICFPYETRRTGIYAAGPVRRPMDIRQAMDDATGAAMKAIQEIENAAQGRAAHPRVGDLSYPSFRKEGCTQCKRCTVECPFGAIDEDEERYPQYNESRCRRCGTCMGACPVRVISFENYSVNTVGAQIKECEIPEEWDEKPRILVLACENDAYPALDQAAISGVEISPWARVIPVRCLGSTSLSWVTDALNNGYDGIIMMGCKRGDEYQCHFVRGSAMANERMAKVGDTLETLNLEPERVVVEEVAITDIDRAPQLIQDMADTIEKIGLSPFKF</sequence>
<protein>
    <submittedName>
        <fullName evidence="10">Heterodisulfide reductase subunit A</fullName>
        <ecNumber evidence="10">1.8.98.1</ecNumber>
    </submittedName>
</protein>
<dbReference type="Gene3D" id="3.30.70.20">
    <property type="match status" value="1"/>
</dbReference>
<dbReference type="SUPFAM" id="SSF51971">
    <property type="entry name" value="Nucleotide-binding domain"/>
    <property type="match status" value="1"/>
</dbReference>
<dbReference type="Pfam" id="PF07992">
    <property type="entry name" value="Pyr_redox_2"/>
    <property type="match status" value="1"/>
</dbReference>
<dbReference type="GO" id="GO:0051912">
    <property type="term" value="F:CoB--CoM heterodisulfide reductase activity"/>
    <property type="evidence" value="ECO:0007669"/>
    <property type="project" value="UniProtKB-EC"/>
</dbReference>